<dbReference type="AlphaFoldDB" id="A0A2A8D1T1"/>
<feature type="compositionally biased region" description="Acidic residues" evidence="1">
    <location>
        <begin position="327"/>
        <end position="374"/>
    </location>
</feature>
<dbReference type="InterPro" id="IPR021139">
    <property type="entry name" value="NYN"/>
</dbReference>
<feature type="region of interest" description="Disordered" evidence="1">
    <location>
        <begin position="314"/>
        <end position="382"/>
    </location>
</feature>
<protein>
    <submittedName>
        <fullName evidence="3">NYN domain-containing protein</fullName>
    </submittedName>
</protein>
<dbReference type="GO" id="GO:0004540">
    <property type="term" value="F:RNA nuclease activity"/>
    <property type="evidence" value="ECO:0007669"/>
    <property type="project" value="InterPro"/>
</dbReference>
<keyword evidence="4" id="KW-1185">Reference proteome</keyword>
<name>A0A2A8D1T1_9BACT</name>
<dbReference type="Pfam" id="PF01936">
    <property type="entry name" value="NYN"/>
    <property type="match status" value="1"/>
</dbReference>
<feature type="domain" description="NYN" evidence="2">
    <location>
        <begin position="17"/>
        <end position="161"/>
    </location>
</feature>
<feature type="region of interest" description="Disordered" evidence="1">
    <location>
        <begin position="182"/>
        <end position="232"/>
    </location>
</feature>
<evidence type="ECO:0000256" key="1">
    <source>
        <dbReference type="SAM" id="MobiDB-lite"/>
    </source>
</evidence>
<evidence type="ECO:0000259" key="2">
    <source>
        <dbReference type="Pfam" id="PF01936"/>
    </source>
</evidence>
<reference evidence="3 4" key="1">
    <citation type="submission" date="2017-10" db="EMBL/GenBank/DDBJ databases">
        <title>Draft genome of Longibacter Salinarum.</title>
        <authorList>
            <person name="Goh K.M."/>
            <person name="Shamsir M.S."/>
            <person name="Lim S.W."/>
        </authorList>
    </citation>
    <scope>NUCLEOTIDE SEQUENCE [LARGE SCALE GENOMIC DNA]</scope>
    <source>
        <strain evidence="3 4">KCTC 52045</strain>
    </source>
</reference>
<dbReference type="RefSeq" id="WP_098073660.1">
    <property type="nucleotide sequence ID" value="NZ_PDEQ01000001.1"/>
</dbReference>
<evidence type="ECO:0000313" key="3">
    <source>
        <dbReference type="EMBL" id="PEN14767.1"/>
    </source>
</evidence>
<comment type="caution">
    <text evidence="3">The sequence shown here is derived from an EMBL/GenBank/DDBJ whole genome shotgun (WGS) entry which is preliminary data.</text>
</comment>
<accession>A0A2A8D1T1</accession>
<organism evidence="3 4">
    <name type="scientific">Longibacter salinarum</name>
    <dbReference type="NCBI Taxonomy" id="1850348"/>
    <lineage>
        <taxon>Bacteria</taxon>
        <taxon>Pseudomonadati</taxon>
        <taxon>Rhodothermota</taxon>
        <taxon>Rhodothermia</taxon>
        <taxon>Rhodothermales</taxon>
        <taxon>Salisaetaceae</taxon>
        <taxon>Longibacter</taxon>
    </lineage>
</organism>
<dbReference type="EMBL" id="PDEQ01000001">
    <property type="protein sequence ID" value="PEN14767.1"/>
    <property type="molecule type" value="Genomic_DNA"/>
</dbReference>
<dbReference type="OrthoDB" id="2379772at2"/>
<gene>
    <name evidence="3" type="ORF">CRI94_00265</name>
</gene>
<evidence type="ECO:0000313" key="4">
    <source>
        <dbReference type="Proteomes" id="UP000220102"/>
    </source>
</evidence>
<dbReference type="Gene3D" id="3.40.50.1010">
    <property type="entry name" value="5'-nuclease"/>
    <property type="match status" value="1"/>
</dbReference>
<sequence length="382" mass="42492">MGHRHSSRGTSAAASDRAAIFVDYDNLYRTLRAQSNRGGSAADYTFEIFNEVRRYLEEGDDTPTTLAHAYADFVNLPDGGGLDVQDRLYSEGVDPVLTPAHAQANASELALCIDAATLLSERPDIGTVVIITGDRSFVPLVRSIRNSGRRALVAAVNPPPPGSTPSLGEDDAYLDARNLLSQSSRDDLTSGESNNRAPSRTRRSSPRRSAPTRERSAPSASPQRFRSIDNPMARRTVEITEEHFGQYKEVYLTPLLRKLSDVLGEQHDPKSLVSELEAAGAVRLEKRDGYPYDYTVLILNQDHPDVQEIQDEFYSNRTTGFNGSSDSYDDYDSYDSYDEDYEGGTYEESEYDEAPTYDDEHDEETPEAADDEYDEHAVDETQ</sequence>
<proteinExistence type="predicted"/>
<dbReference type="Proteomes" id="UP000220102">
    <property type="component" value="Unassembled WGS sequence"/>
</dbReference>